<dbReference type="GO" id="GO:0005886">
    <property type="term" value="C:plasma membrane"/>
    <property type="evidence" value="ECO:0007669"/>
    <property type="project" value="UniProtKB-SubCell"/>
</dbReference>
<dbReference type="Proteomes" id="UP000094769">
    <property type="component" value="Unassembled WGS sequence"/>
</dbReference>
<dbReference type="OrthoDB" id="104998at2"/>
<dbReference type="InterPro" id="IPR051817">
    <property type="entry name" value="FDH_cytochrome_b556_subunit"/>
</dbReference>
<evidence type="ECO:0000256" key="5">
    <source>
        <dbReference type="ARBA" id="ARBA00023136"/>
    </source>
</evidence>
<reference evidence="7 8" key="1">
    <citation type="submission" date="2016-06" db="EMBL/GenBank/DDBJ databases">
        <title>Genome sequence of endosymbiont of Candidatus Endolucinida thiodiazotropha.</title>
        <authorList>
            <person name="Poehlein A."/>
            <person name="Koenig S."/>
            <person name="Heiden S.E."/>
            <person name="Thuermer A."/>
            <person name="Voget S."/>
            <person name="Daniel R."/>
            <person name="Markert S."/>
            <person name="Gros O."/>
            <person name="Schweder T."/>
        </authorList>
    </citation>
    <scope>NUCLEOTIDE SEQUENCE [LARGE SCALE GENOMIC DNA]</scope>
    <source>
        <strain evidence="7 8">COS</strain>
    </source>
</reference>
<dbReference type="AlphaFoldDB" id="A0A7Z1AGH4"/>
<dbReference type="EMBL" id="MARB01000005">
    <property type="protein sequence ID" value="ODJ88573.1"/>
    <property type="molecule type" value="Genomic_DNA"/>
</dbReference>
<keyword evidence="4 6" id="KW-1133">Transmembrane helix</keyword>
<keyword evidence="8" id="KW-1185">Reference proteome</keyword>
<evidence type="ECO:0000313" key="7">
    <source>
        <dbReference type="EMBL" id="ODJ88573.1"/>
    </source>
</evidence>
<feature type="transmembrane region" description="Helical" evidence="6">
    <location>
        <begin position="242"/>
        <end position="261"/>
    </location>
</feature>
<dbReference type="GO" id="GO:0009061">
    <property type="term" value="P:anaerobic respiration"/>
    <property type="evidence" value="ECO:0007669"/>
    <property type="project" value="TreeGrafter"/>
</dbReference>
<dbReference type="NCBIfam" id="NF008133">
    <property type="entry name" value="PRK10881.1"/>
    <property type="match status" value="1"/>
</dbReference>
<proteinExistence type="predicted"/>
<accession>A0A7Z1AGH4</accession>
<feature type="transmembrane region" description="Helical" evidence="6">
    <location>
        <begin position="273"/>
        <end position="298"/>
    </location>
</feature>
<feature type="transmembrane region" description="Helical" evidence="6">
    <location>
        <begin position="349"/>
        <end position="367"/>
    </location>
</feature>
<feature type="transmembrane region" description="Helical" evidence="6">
    <location>
        <begin position="165"/>
        <end position="182"/>
    </location>
</feature>
<name>A0A7Z1AGH4_9GAMM</name>
<keyword evidence="2" id="KW-1003">Cell membrane</keyword>
<gene>
    <name evidence="7" type="primary">hybB</name>
    <name evidence="7" type="ORF">CODIS_11190</name>
</gene>
<feature type="transmembrane region" description="Helical" evidence="6">
    <location>
        <begin position="129"/>
        <end position="153"/>
    </location>
</feature>
<protein>
    <submittedName>
        <fullName evidence="7">Putative Ni/Fe-hydrogenase 2 b-type cytochrome subunit</fullName>
    </submittedName>
</protein>
<feature type="transmembrane region" description="Helical" evidence="6">
    <location>
        <begin position="310"/>
        <end position="329"/>
    </location>
</feature>
<feature type="transmembrane region" description="Helical" evidence="6">
    <location>
        <begin position="12"/>
        <end position="30"/>
    </location>
</feature>
<evidence type="ECO:0000313" key="8">
    <source>
        <dbReference type="Proteomes" id="UP000094769"/>
    </source>
</evidence>
<dbReference type="RefSeq" id="WP_069121923.1">
    <property type="nucleotide sequence ID" value="NZ_MARB01000005.1"/>
</dbReference>
<dbReference type="PANTHER" id="PTHR30074:SF4">
    <property type="entry name" value="NI_FE-HYDROGENASE 2 B-TYPE CYTOCHROME SUBUNIT-RELATED"/>
    <property type="match status" value="1"/>
</dbReference>
<comment type="subcellular location">
    <subcellularLocation>
        <location evidence="1">Cell membrane</location>
        <topology evidence="1">Multi-pass membrane protein</topology>
    </subcellularLocation>
</comment>
<evidence type="ECO:0000256" key="2">
    <source>
        <dbReference type="ARBA" id="ARBA00022475"/>
    </source>
</evidence>
<feature type="transmembrane region" description="Helical" evidence="6">
    <location>
        <begin position="90"/>
        <end position="109"/>
    </location>
</feature>
<evidence type="ECO:0000256" key="4">
    <source>
        <dbReference type="ARBA" id="ARBA00022989"/>
    </source>
</evidence>
<organism evidence="7 8">
    <name type="scientific">Candidatus Thiodiazotropha endolucinida</name>
    <dbReference type="NCBI Taxonomy" id="1655433"/>
    <lineage>
        <taxon>Bacteria</taxon>
        <taxon>Pseudomonadati</taxon>
        <taxon>Pseudomonadota</taxon>
        <taxon>Gammaproteobacteria</taxon>
        <taxon>Chromatiales</taxon>
        <taxon>Sedimenticolaceae</taxon>
        <taxon>Candidatus Thiodiazotropha</taxon>
    </lineage>
</organism>
<sequence>MSTYQPLNRPVVTLPFIILGIVALIGSYYLAQRFIYGMGFVTNLNGGYAWGVWVVYDVVVGTALACGGYALAITVYIMNKGKYHPLMRPALLASLLGYGLGGIGAMIDMGRYWQFYNIFTPWHMNFNSVMLEVGLCVATYILVLCIEFAPTLLERFGAKGLIKTLNKVLFIFIALGVLLPTMHQSSLGSMLIAMGYKVHPLWQSLHLQPLLAILTALTMGFAVVVFEASFSSVGFRRPSETPLLAGLGKGIVGLISVYLGFRFGEILLNGKLGLIFAGDLGSLMFLLETALFVFPLVVLSSAKYRGHGPLLLWASVSMLFAGSLYRFNAFLITYDPGPGYSYFPSVPEIMVTAGMVALEIMVFLFVVKKFPVLHKADSATS</sequence>
<comment type="caution">
    <text evidence="7">The sequence shown here is derived from an EMBL/GenBank/DDBJ whole genome shotgun (WGS) entry which is preliminary data.</text>
</comment>
<evidence type="ECO:0000256" key="3">
    <source>
        <dbReference type="ARBA" id="ARBA00022692"/>
    </source>
</evidence>
<feature type="transmembrane region" description="Helical" evidence="6">
    <location>
        <begin position="50"/>
        <end position="78"/>
    </location>
</feature>
<dbReference type="PANTHER" id="PTHR30074">
    <property type="entry name" value="FORMATE DEHYDROGENASE, NITRATE-INDUCIBLE, CYTOCHROME B556 FDN SUBUNIT"/>
    <property type="match status" value="1"/>
</dbReference>
<keyword evidence="3 6" id="KW-0812">Transmembrane</keyword>
<feature type="transmembrane region" description="Helical" evidence="6">
    <location>
        <begin position="210"/>
        <end position="230"/>
    </location>
</feature>
<keyword evidence="5 6" id="KW-0472">Membrane</keyword>
<evidence type="ECO:0000256" key="6">
    <source>
        <dbReference type="SAM" id="Phobius"/>
    </source>
</evidence>
<evidence type="ECO:0000256" key="1">
    <source>
        <dbReference type="ARBA" id="ARBA00004651"/>
    </source>
</evidence>